<evidence type="ECO:0000256" key="1">
    <source>
        <dbReference type="PROSITE-ProRule" id="PRU01076"/>
    </source>
</evidence>
<dbReference type="Gene3D" id="2.10.260.10">
    <property type="match status" value="1"/>
</dbReference>
<name>A0A2S5G774_9BACL</name>
<keyword evidence="1" id="KW-0238">DNA-binding</keyword>
<dbReference type="Proteomes" id="UP000239047">
    <property type="component" value="Unassembled WGS sequence"/>
</dbReference>
<feature type="domain" description="SpoVT-AbrB" evidence="2">
    <location>
        <begin position="5"/>
        <end position="50"/>
    </location>
</feature>
<accession>A0A2S5G774</accession>
<organism evidence="3 4">
    <name type="scientific">Jeotgalibacillus proteolyticus</name>
    <dbReference type="NCBI Taxonomy" id="2082395"/>
    <lineage>
        <taxon>Bacteria</taxon>
        <taxon>Bacillati</taxon>
        <taxon>Bacillota</taxon>
        <taxon>Bacilli</taxon>
        <taxon>Bacillales</taxon>
        <taxon>Caryophanaceae</taxon>
        <taxon>Jeotgalibacillus</taxon>
    </lineage>
</organism>
<dbReference type="PROSITE" id="PS51740">
    <property type="entry name" value="SPOVT_ABRB"/>
    <property type="match status" value="1"/>
</dbReference>
<gene>
    <name evidence="3" type="ORF">C4B60_19435</name>
</gene>
<dbReference type="PANTHER" id="PTHR36432:SF4">
    <property type="entry name" value="TRANSITION STATE REGULATOR ABH-RELATED"/>
    <property type="match status" value="1"/>
</dbReference>
<proteinExistence type="predicted"/>
<protein>
    <submittedName>
        <fullName evidence="3">Transition state regulator Abh</fullName>
    </submittedName>
</protein>
<dbReference type="InterPro" id="IPR037914">
    <property type="entry name" value="SpoVT-AbrB_sf"/>
</dbReference>
<dbReference type="InterPro" id="IPR052731">
    <property type="entry name" value="B_subtilis_Trans_State_Reg"/>
</dbReference>
<dbReference type="OrthoDB" id="9782993at2"/>
<evidence type="ECO:0000313" key="4">
    <source>
        <dbReference type="Proteomes" id="UP000239047"/>
    </source>
</evidence>
<dbReference type="SUPFAM" id="SSF89447">
    <property type="entry name" value="AbrB/MazE/MraZ-like"/>
    <property type="match status" value="1"/>
</dbReference>
<dbReference type="InterPro" id="IPR007159">
    <property type="entry name" value="SpoVT-AbrB_dom"/>
</dbReference>
<dbReference type="Pfam" id="PF04014">
    <property type="entry name" value="MazE_antitoxin"/>
    <property type="match status" value="1"/>
</dbReference>
<comment type="caution">
    <text evidence="3">The sequence shown here is derived from an EMBL/GenBank/DDBJ whole genome shotgun (WGS) entry which is preliminary data.</text>
</comment>
<reference evidence="3 4" key="1">
    <citation type="submission" date="2018-02" db="EMBL/GenBank/DDBJ databases">
        <title>Jeotgalibacillus proteolyticum sp. nov. a protease producing bacterium isolated from ocean sediments of Laizhou Bay.</title>
        <authorList>
            <person name="Li Y."/>
        </authorList>
    </citation>
    <scope>NUCLEOTIDE SEQUENCE [LARGE SCALE GENOMIC DNA]</scope>
    <source>
        <strain evidence="3 4">22-7</strain>
    </source>
</reference>
<evidence type="ECO:0000259" key="2">
    <source>
        <dbReference type="PROSITE" id="PS51740"/>
    </source>
</evidence>
<dbReference type="SMART" id="SM00966">
    <property type="entry name" value="SpoVT_AbrB"/>
    <property type="match status" value="1"/>
</dbReference>
<evidence type="ECO:0000313" key="3">
    <source>
        <dbReference type="EMBL" id="PPA68815.1"/>
    </source>
</evidence>
<dbReference type="Pfam" id="PF18277">
    <property type="entry name" value="AbrB_C"/>
    <property type="match status" value="1"/>
</dbReference>
<keyword evidence="4" id="KW-1185">Reference proteome</keyword>
<dbReference type="PANTHER" id="PTHR36432">
    <property type="match status" value="1"/>
</dbReference>
<dbReference type="AlphaFoldDB" id="A0A2S5G774"/>
<sequence>MKSTSVVKKIDPIGRITIPSELRRAINVEVKDPVELYNEKDLIILKKYEPIHTCIITGEESEKNLKLSDDVILSPTGVSILLEEIRKRF</sequence>
<dbReference type="GO" id="GO:0003677">
    <property type="term" value="F:DNA binding"/>
    <property type="evidence" value="ECO:0007669"/>
    <property type="project" value="UniProtKB-UniRule"/>
</dbReference>
<dbReference type="InterPro" id="IPR040678">
    <property type="entry name" value="AbrB_C"/>
</dbReference>
<dbReference type="EMBL" id="PREZ01000009">
    <property type="protein sequence ID" value="PPA68815.1"/>
    <property type="molecule type" value="Genomic_DNA"/>
</dbReference>